<dbReference type="EMBL" id="UGTB01000004">
    <property type="protein sequence ID" value="SUB62146.1"/>
    <property type="molecule type" value="Genomic_DNA"/>
</dbReference>
<evidence type="ECO:0000313" key="3">
    <source>
        <dbReference type="Proteomes" id="UP000255101"/>
    </source>
</evidence>
<dbReference type="Proteomes" id="UP000255101">
    <property type="component" value="Unassembled WGS sequence"/>
</dbReference>
<evidence type="ECO:0000256" key="1">
    <source>
        <dbReference type="SAM" id="Coils"/>
    </source>
</evidence>
<feature type="coiled-coil region" evidence="1">
    <location>
        <begin position="173"/>
        <end position="234"/>
    </location>
</feature>
<accession>A0A379CK72</accession>
<evidence type="ECO:0000313" key="2">
    <source>
        <dbReference type="EMBL" id="SUB62146.1"/>
    </source>
</evidence>
<name>A0A379CK72_9FIRM</name>
<organism evidence="2 3">
    <name type="scientific">Peptostreptococcus anaerobius</name>
    <dbReference type="NCBI Taxonomy" id="1261"/>
    <lineage>
        <taxon>Bacteria</taxon>
        <taxon>Bacillati</taxon>
        <taxon>Bacillota</taxon>
        <taxon>Clostridia</taxon>
        <taxon>Peptostreptococcales</taxon>
        <taxon>Peptostreptococcaceae</taxon>
        <taxon>Peptostreptococcus</taxon>
    </lineage>
</organism>
<keyword evidence="1" id="KW-0175">Coiled coil</keyword>
<protein>
    <submittedName>
        <fullName evidence="2">Uncharacterized protein</fullName>
    </submittedName>
</protein>
<reference evidence="2 3" key="1">
    <citation type="submission" date="2018-06" db="EMBL/GenBank/DDBJ databases">
        <authorList>
            <consortium name="Pathogen Informatics"/>
            <person name="Doyle S."/>
        </authorList>
    </citation>
    <scope>NUCLEOTIDE SEQUENCE [LARGE SCALE GENOMIC DNA]</scope>
    <source>
        <strain evidence="2 3">NCTC11460</strain>
    </source>
</reference>
<dbReference type="AlphaFoldDB" id="A0A379CK72"/>
<sequence>MILKTISGKPLGQIPQNAITEISKKINSSHTISLKVPKYYMDLLDFSQKTYPLYSALKNERQLELNGKDIFIIKSVEITNDDYIEVKAKSKEIRLKEIDISLEDTSYTLIDKIDDKDNIVLSDYLYSETGWKIQATDFIRYEFPVEPYINKYKKILISMKNIKDIQDKNKTSLDEIMKRKELIEKDKKELSEAIGKDIEKKAKQLREDGFELIKERIAEKKKEIEGLIKKIEESNSPSFDIDKALEELKGTPKIRHIESVNKKWLDFLEKDVCSSFDCCIDYDTINKIVILYDEIELENHIGLYLSKDNYIKSLEKEYNTDKLVTRMVIEGNENMDIISATCTGEKYIENFSYFMEINEMSLDLKNALTKYYKMVEKREPTWKLYADEIVNRENQKNILGKDFIHAEKTLYMLNDKLEIYNVPPKEDKELIGKLAKEITKQRDERDRIKSAIEKLEEDIRNLTKSRDNIVELCKKPTATDDDGKLIFTTALLDELKEYIYTETYKNDSFLTEYVEDLIVLSKKKLLDKSYPTRKWNIDVANFLDRIKTPYGVSWNGDLSLGDLVVLYDRETDSEEFTFLNEYKHMVRDNKLKITLSNKKTEKEDGLTISDYLTNAKNALRDIDSNRYLNVLLKYNRMNVPKEFISKYNLPKKKRPDGTVIN</sequence>
<proteinExistence type="predicted"/>
<feature type="coiled-coil region" evidence="1">
    <location>
        <begin position="438"/>
        <end position="472"/>
    </location>
</feature>
<gene>
    <name evidence="2" type="ORF">NCTC11460_02154</name>
</gene>